<dbReference type="GO" id="GO:0004252">
    <property type="term" value="F:serine-type endopeptidase activity"/>
    <property type="evidence" value="ECO:0007669"/>
    <property type="project" value="TreeGrafter"/>
</dbReference>
<protein>
    <submittedName>
        <fullName evidence="4">S9 family peptidase</fullName>
    </submittedName>
</protein>
<dbReference type="Gene3D" id="3.40.50.1820">
    <property type="entry name" value="alpha/beta hydrolase"/>
    <property type="match status" value="1"/>
</dbReference>
<keyword evidence="1" id="KW-0378">Hydrolase</keyword>
<dbReference type="GO" id="GO:0006508">
    <property type="term" value="P:proteolysis"/>
    <property type="evidence" value="ECO:0007669"/>
    <property type="project" value="InterPro"/>
</dbReference>
<feature type="signal peptide" evidence="2">
    <location>
        <begin position="1"/>
        <end position="20"/>
    </location>
</feature>
<dbReference type="PANTHER" id="PTHR42776">
    <property type="entry name" value="SERINE PEPTIDASE S9 FAMILY MEMBER"/>
    <property type="match status" value="1"/>
</dbReference>
<dbReference type="SUPFAM" id="SSF53474">
    <property type="entry name" value="alpha/beta-Hydrolases"/>
    <property type="match status" value="1"/>
</dbReference>
<dbReference type="InterPro" id="IPR011042">
    <property type="entry name" value="6-blade_b-propeller_TolB-like"/>
</dbReference>
<evidence type="ECO:0000313" key="5">
    <source>
        <dbReference type="Proteomes" id="UP000282985"/>
    </source>
</evidence>
<evidence type="ECO:0000256" key="2">
    <source>
        <dbReference type="SAM" id="SignalP"/>
    </source>
</evidence>
<proteinExistence type="predicted"/>
<keyword evidence="2" id="KW-0732">Signal</keyword>
<dbReference type="Pfam" id="PF00326">
    <property type="entry name" value="Peptidase_S9"/>
    <property type="match status" value="1"/>
</dbReference>
<name>A0A434AVR4_9BACT</name>
<dbReference type="InterPro" id="IPR029058">
    <property type="entry name" value="AB_hydrolase_fold"/>
</dbReference>
<keyword evidence="5" id="KW-1185">Reference proteome</keyword>
<dbReference type="PANTHER" id="PTHR42776:SF27">
    <property type="entry name" value="DIPEPTIDYL PEPTIDASE FAMILY MEMBER 6"/>
    <property type="match status" value="1"/>
</dbReference>
<gene>
    <name evidence="4" type="ORF">DLK05_08250</name>
</gene>
<dbReference type="Proteomes" id="UP000282985">
    <property type="component" value="Unassembled WGS sequence"/>
</dbReference>
<evidence type="ECO:0000256" key="1">
    <source>
        <dbReference type="ARBA" id="ARBA00022801"/>
    </source>
</evidence>
<dbReference type="SUPFAM" id="SSF82171">
    <property type="entry name" value="DPP6 N-terminal domain-like"/>
    <property type="match status" value="1"/>
</dbReference>
<reference evidence="4 5" key="1">
    <citation type="submission" date="2018-11" db="EMBL/GenBank/DDBJ databases">
        <title>Parancylomarina longa gen. nov., sp. nov., isolated from sediments of southern Okinawa.</title>
        <authorList>
            <person name="Fu T."/>
        </authorList>
    </citation>
    <scope>NUCLEOTIDE SEQUENCE [LARGE SCALE GENOMIC DNA]</scope>
    <source>
        <strain evidence="4 5">T3-2 S1-C</strain>
    </source>
</reference>
<evidence type="ECO:0000259" key="3">
    <source>
        <dbReference type="Pfam" id="PF00326"/>
    </source>
</evidence>
<feature type="domain" description="Peptidase S9 prolyl oligopeptidase catalytic" evidence="3">
    <location>
        <begin position="643"/>
        <end position="847"/>
    </location>
</feature>
<feature type="chain" id="PRO_5019008084" evidence="2">
    <location>
        <begin position="21"/>
        <end position="861"/>
    </location>
</feature>
<dbReference type="InterPro" id="IPR001375">
    <property type="entry name" value="Peptidase_S9_cat"/>
</dbReference>
<evidence type="ECO:0000313" key="4">
    <source>
        <dbReference type="EMBL" id="RUT78549.1"/>
    </source>
</evidence>
<dbReference type="RefSeq" id="WP_127343506.1">
    <property type="nucleotide sequence ID" value="NZ_RJJX01000008.1"/>
</dbReference>
<dbReference type="EMBL" id="RJJX01000008">
    <property type="protein sequence ID" value="RUT78549.1"/>
    <property type="molecule type" value="Genomic_DNA"/>
</dbReference>
<sequence length="861" mass="97813">MKKIFTSAILLFGCIAITFAAQKKESKGIVITNWLQADAVTLHLPAFHTTKNFDEQTYQWKNLLQENQLDITSMRPAEKEVTKWNNQNISWQKISTNSKGFVNLTVADKKLVHLVSYFSTNQWAKIKINLTAFPMAELYIDGEKKISHYQFETKKPKEINEEITLEQGQHIVLIKVLTAAKNNNFQLSLNPVGNSAADLIQTSLSPKQMLTIHKVLDGKKARNTQLSSNGKLAMISYSQTLPPSDKVESWKEIQEVESGKILHTFRGSQLSNIIWLPKGNKISYTKSYGDKTSLFIFDFESGSEKKIASDITDFGYYTWAPTGKYLLYSVRKDNSKDWKIRKIQGMEDRLPGFRTRSFLYKLDVNSGVKQRLTYGALSTNLQDISSDGVHILFAQSRPDYNEYPYDKQNLYQMNVESFKVDTIWKDKLFGGYAQYSPDGTQLLVQGGADCFGKIGEDIGKQPLANNFDGQLYIFDLNTKNAKPITLHFDPSIDQAIWNKTDGNIYIKATDKDYVRLFRYNPTSKQFDALNTQSDVVRNYNLATNGSRISYTACSISTPYRAFVYDINTKQSQLISDPQKENLKEVTFGKTEDWNFTKANGKTIIGRIYYPPNFDANKKYPLIVNYYAGTLPVERSYGGRYPLNLYAAMGYVVYLLQPSGATGFGQEFSAAHQNNWGITTADEIINGTKKFIATHPFVKADKVGCIGASYGGFMTMLLQTRTDIFAAAISHAGISSISSYWGEGYWGYSYSVNASGKSFPWNNRKLYVDQSALFNADKIQTPMLLLHGSVDTNVPLGESIQLYQALKLLGKDVDFVQVKDQNHHILNYTKRILWNNTIFAYFAKYLKDQPQWWNDLYPDKNL</sequence>
<dbReference type="Gene3D" id="2.120.10.30">
    <property type="entry name" value="TolB, C-terminal domain"/>
    <property type="match status" value="1"/>
</dbReference>
<organism evidence="4 5">
    <name type="scientific">Ancylomarina longa</name>
    <dbReference type="NCBI Taxonomy" id="2487017"/>
    <lineage>
        <taxon>Bacteria</taxon>
        <taxon>Pseudomonadati</taxon>
        <taxon>Bacteroidota</taxon>
        <taxon>Bacteroidia</taxon>
        <taxon>Marinilabiliales</taxon>
        <taxon>Marinifilaceae</taxon>
        <taxon>Ancylomarina</taxon>
    </lineage>
</organism>
<accession>A0A434AVR4</accession>
<dbReference type="AlphaFoldDB" id="A0A434AVR4"/>
<dbReference type="OrthoDB" id="9812921at2"/>
<comment type="caution">
    <text evidence="4">The sequence shown here is derived from an EMBL/GenBank/DDBJ whole genome shotgun (WGS) entry which is preliminary data.</text>
</comment>